<proteinExistence type="predicted"/>
<dbReference type="Gene3D" id="2.130.10.10">
    <property type="entry name" value="YVTN repeat-like/Quinoprotein amine dehydrogenase"/>
    <property type="match status" value="1"/>
</dbReference>
<evidence type="ECO:0000259" key="1">
    <source>
        <dbReference type="Pfam" id="PF13360"/>
    </source>
</evidence>
<dbReference type="InterPro" id="IPR015943">
    <property type="entry name" value="WD40/YVTN_repeat-like_dom_sf"/>
</dbReference>
<dbReference type="InterPro" id="IPR011047">
    <property type="entry name" value="Quinoprotein_ADH-like_sf"/>
</dbReference>
<dbReference type="AlphaFoldDB" id="A0A645H8G6"/>
<reference evidence="2" key="1">
    <citation type="submission" date="2019-08" db="EMBL/GenBank/DDBJ databases">
        <authorList>
            <person name="Kucharzyk K."/>
            <person name="Murdoch R.W."/>
            <person name="Higgins S."/>
            <person name="Loffler F."/>
        </authorList>
    </citation>
    <scope>NUCLEOTIDE SEQUENCE</scope>
</reference>
<comment type="caution">
    <text evidence="2">The sequence shown here is derived from an EMBL/GenBank/DDBJ whole genome shotgun (WGS) entry which is preliminary data.</text>
</comment>
<protein>
    <recommendedName>
        <fullName evidence="1">Pyrrolo-quinoline quinone repeat domain-containing protein</fullName>
    </recommendedName>
</protein>
<gene>
    <name evidence="2" type="ORF">SDC9_182290</name>
</gene>
<dbReference type="EMBL" id="VSSQ01088023">
    <property type="protein sequence ID" value="MPN34796.1"/>
    <property type="molecule type" value="Genomic_DNA"/>
</dbReference>
<organism evidence="2">
    <name type="scientific">bioreactor metagenome</name>
    <dbReference type="NCBI Taxonomy" id="1076179"/>
    <lineage>
        <taxon>unclassified sequences</taxon>
        <taxon>metagenomes</taxon>
        <taxon>ecological metagenomes</taxon>
    </lineage>
</organism>
<dbReference type="Pfam" id="PF13360">
    <property type="entry name" value="PQQ_2"/>
    <property type="match status" value="1"/>
</dbReference>
<sequence>MLYVSAGDGYLRCFSTSDGSLIWETYVDAWITKWTITEHYITAMTKASPCAVQVVDKHTGKNVLSIPVTTGGSEVTMSPDESLIWYGNSFSSGKSSLSNNIYDTNGKMLYSMIQPGMTAAFTADSELFAVQNPKTIAVVNREGQILWQYDFALDINHPNSWACATTLWISGDGKHIVSGANGDLSAANLGQIFFFSRD</sequence>
<feature type="domain" description="Pyrrolo-quinoline quinone repeat" evidence="1">
    <location>
        <begin position="2"/>
        <end position="97"/>
    </location>
</feature>
<dbReference type="SUPFAM" id="SSF50998">
    <property type="entry name" value="Quinoprotein alcohol dehydrogenase-like"/>
    <property type="match status" value="1"/>
</dbReference>
<name>A0A645H8G6_9ZZZZ</name>
<accession>A0A645H8G6</accession>
<dbReference type="InterPro" id="IPR002372">
    <property type="entry name" value="PQQ_rpt_dom"/>
</dbReference>
<evidence type="ECO:0000313" key="2">
    <source>
        <dbReference type="EMBL" id="MPN34796.1"/>
    </source>
</evidence>